<dbReference type="PANTHER" id="PTHR47371:SF3">
    <property type="entry name" value="PHOSPHOGLYCEROL TRANSFERASE I"/>
    <property type="match status" value="1"/>
</dbReference>
<dbReference type="EMBL" id="RQGA01000013">
    <property type="protein sequence ID" value="TGL39211.1"/>
    <property type="molecule type" value="Genomic_DNA"/>
</dbReference>
<dbReference type="PANTHER" id="PTHR47371">
    <property type="entry name" value="LIPOTEICHOIC ACID SYNTHASE"/>
    <property type="match status" value="1"/>
</dbReference>
<comment type="caution">
    <text evidence="8">The sequence shown here is derived from an EMBL/GenBank/DDBJ whole genome shotgun (WGS) entry which is preliminary data.</text>
</comment>
<proteinExistence type="predicted"/>
<evidence type="ECO:0000313" key="8">
    <source>
        <dbReference type="EMBL" id="TGL39211.1"/>
    </source>
</evidence>
<dbReference type="Pfam" id="PF00884">
    <property type="entry name" value="Sulfatase"/>
    <property type="match status" value="1"/>
</dbReference>
<gene>
    <name evidence="8" type="ORF">EHQ49_11060</name>
</gene>
<feature type="transmembrane region" description="Helical" evidence="6">
    <location>
        <begin position="58"/>
        <end position="74"/>
    </location>
</feature>
<sequence length="533" mass="63238">MFIFYIFSYLFYGFLSFSFSVWIFFHGSLVTIFTLFVLILDSLIIYNRNKFFNQKTTVYRLILWTLFVVVFHYQEVYQTALSLDLVIYFFQHLSLLSSDLFNFLYQWKLIHWVILGIGFYLIVTNHRDETKKNWIILSFSLILLIILHSGSWVMSDLNLNQNQKKLYSTQKVKRKFESFSGKPNFVLVFLEGVPRKHLLKIKSSYIDFSNLQDFHFWIPMPHTSKSLFTWMTGKSQLDHTRLQLDESVMESNLPKQLEKKHNYFTSMIYTQSIYFEGMDQFFPKIFQTVWEKGDLEKRYGGLYPSFSWGMEDRVVLPALKQITNTKKQPLFVMIGLSQTHSPYFVSKEKVDYFWKSPLDRYMVALEEEVEVLDSIISYWKENSSRETVLILTADHGESFGEEGAHAHNYSLYNQETDVPFLIYFIKSGELYIPEQGTSTDFKDTILSLLDGNHNQTEENLKSNFFSSEYKLNLVLKTWNSEIQKSWITDDKKYVYHSDRDQLLQMDLAEKNRVPITDSILKRKILNVIYSNIR</sequence>
<dbReference type="InterPro" id="IPR017850">
    <property type="entry name" value="Alkaline_phosphatase_core_sf"/>
</dbReference>
<evidence type="ECO:0000256" key="3">
    <source>
        <dbReference type="ARBA" id="ARBA00022692"/>
    </source>
</evidence>
<feature type="transmembrane region" description="Helical" evidence="6">
    <location>
        <begin position="134"/>
        <end position="154"/>
    </location>
</feature>
<keyword evidence="4 6" id="KW-1133">Transmembrane helix</keyword>
<dbReference type="SUPFAM" id="SSF53649">
    <property type="entry name" value="Alkaline phosphatase-like"/>
    <property type="match status" value="1"/>
</dbReference>
<evidence type="ECO:0000256" key="4">
    <source>
        <dbReference type="ARBA" id="ARBA00022989"/>
    </source>
</evidence>
<dbReference type="AlphaFoldDB" id="A0A4R9JGS1"/>
<keyword evidence="3 6" id="KW-0812">Transmembrane</keyword>
<keyword evidence="2" id="KW-1003">Cell membrane</keyword>
<evidence type="ECO:0000313" key="9">
    <source>
        <dbReference type="Proteomes" id="UP000298125"/>
    </source>
</evidence>
<dbReference type="InterPro" id="IPR050448">
    <property type="entry name" value="OpgB/LTA_synthase_biosynth"/>
</dbReference>
<evidence type="ECO:0000256" key="2">
    <source>
        <dbReference type="ARBA" id="ARBA00022475"/>
    </source>
</evidence>
<evidence type="ECO:0000259" key="7">
    <source>
        <dbReference type="Pfam" id="PF00884"/>
    </source>
</evidence>
<dbReference type="InterPro" id="IPR000917">
    <property type="entry name" value="Sulfatase_N"/>
</dbReference>
<accession>A0A4R9JGS1</accession>
<keyword evidence="5 6" id="KW-0472">Membrane</keyword>
<feature type="transmembrane region" description="Helical" evidence="6">
    <location>
        <begin position="20"/>
        <end position="46"/>
    </location>
</feature>
<feature type="domain" description="Sulfatase N-terminal" evidence="7">
    <location>
        <begin position="218"/>
        <end position="450"/>
    </location>
</feature>
<dbReference type="Proteomes" id="UP000298125">
    <property type="component" value="Unassembled WGS sequence"/>
</dbReference>
<keyword evidence="9" id="KW-1185">Reference proteome</keyword>
<protein>
    <submittedName>
        <fullName evidence="8">Arylsulfatase</fullName>
    </submittedName>
</protein>
<dbReference type="Gene3D" id="3.40.720.10">
    <property type="entry name" value="Alkaline Phosphatase, subunit A"/>
    <property type="match status" value="1"/>
</dbReference>
<dbReference type="OrthoDB" id="9803751at2"/>
<evidence type="ECO:0000256" key="6">
    <source>
        <dbReference type="SAM" id="Phobius"/>
    </source>
</evidence>
<feature type="transmembrane region" description="Helical" evidence="6">
    <location>
        <begin position="103"/>
        <end position="122"/>
    </location>
</feature>
<dbReference type="GO" id="GO:0005886">
    <property type="term" value="C:plasma membrane"/>
    <property type="evidence" value="ECO:0007669"/>
    <property type="project" value="UniProtKB-SubCell"/>
</dbReference>
<evidence type="ECO:0000256" key="5">
    <source>
        <dbReference type="ARBA" id="ARBA00023136"/>
    </source>
</evidence>
<name>A0A4R9JGS1_9LEPT</name>
<organism evidence="8 9">
    <name type="scientific">Leptospira perdikensis</name>
    <dbReference type="NCBI Taxonomy" id="2484948"/>
    <lineage>
        <taxon>Bacteria</taxon>
        <taxon>Pseudomonadati</taxon>
        <taxon>Spirochaetota</taxon>
        <taxon>Spirochaetia</taxon>
        <taxon>Leptospirales</taxon>
        <taxon>Leptospiraceae</taxon>
        <taxon>Leptospira</taxon>
    </lineage>
</organism>
<evidence type="ECO:0000256" key="1">
    <source>
        <dbReference type="ARBA" id="ARBA00004651"/>
    </source>
</evidence>
<reference evidence="8" key="1">
    <citation type="journal article" date="2019" name="PLoS Negl. Trop. Dis.">
        <title>Revisiting the worldwide diversity of Leptospira species in the environment.</title>
        <authorList>
            <person name="Vincent A.T."/>
            <person name="Schiettekatte O."/>
            <person name="Bourhy P."/>
            <person name="Veyrier F.J."/>
            <person name="Picardeau M."/>
        </authorList>
    </citation>
    <scope>NUCLEOTIDE SEQUENCE [LARGE SCALE GENOMIC DNA]</scope>
    <source>
        <strain evidence="8">201702692</strain>
    </source>
</reference>
<comment type="subcellular location">
    <subcellularLocation>
        <location evidence="1">Cell membrane</location>
        <topology evidence="1">Multi-pass membrane protein</topology>
    </subcellularLocation>
</comment>